<accession>A0A892ZG00</accession>
<protein>
    <submittedName>
        <fullName evidence="1">Uncharacterized protein</fullName>
    </submittedName>
</protein>
<name>A0A892ZG00_9NEIS</name>
<organism evidence="1 2">
    <name type="scientific">Paralysiella testudinis</name>
    <dbReference type="NCBI Taxonomy" id="2809020"/>
    <lineage>
        <taxon>Bacteria</taxon>
        <taxon>Pseudomonadati</taxon>
        <taxon>Pseudomonadota</taxon>
        <taxon>Betaproteobacteria</taxon>
        <taxon>Neisseriales</taxon>
        <taxon>Neisseriaceae</taxon>
        <taxon>Paralysiella</taxon>
    </lineage>
</organism>
<sequence length="51" mass="5549">MSDKEMAGFLLQLYDSRHVVGIVDAETFAFALKAPLFAYSGNAANNQKVAK</sequence>
<dbReference type="RefSeq" id="WP_230338691.1">
    <property type="nucleotide sequence ID" value="NZ_CP069798.1"/>
</dbReference>
<dbReference type="AlphaFoldDB" id="A0A892ZG00"/>
<dbReference type="KEGG" id="ptes:JQU52_11870"/>
<gene>
    <name evidence="1" type="ORF">JQU52_11870</name>
</gene>
<keyword evidence="2" id="KW-1185">Reference proteome</keyword>
<evidence type="ECO:0000313" key="1">
    <source>
        <dbReference type="EMBL" id="QRQ81398.1"/>
    </source>
</evidence>
<evidence type="ECO:0000313" key="2">
    <source>
        <dbReference type="Proteomes" id="UP000653156"/>
    </source>
</evidence>
<reference evidence="1" key="1">
    <citation type="submission" date="2021-02" db="EMBL/GenBank/DDBJ databases">
        <title>Neisseriaceae sp. 26B isolated from the cloaca of a Common Toad-headed Turtle (Mesoclemmys nasuta).</title>
        <authorList>
            <person name="Spergser J."/>
            <person name="Busse H.-J."/>
        </authorList>
    </citation>
    <scope>NUCLEOTIDE SEQUENCE</scope>
    <source>
        <strain evidence="1">26B</strain>
    </source>
</reference>
<dbReference type="EMBL" id="CP069798">
    <property type="protein sequence ID" value="QRQ81398.1"/>
    <property type="molecule type" value="Genomic_DNA"/>
</dbReference>
<proteinExistence type="predicted"/>
<dbReference type="Proteomes" id="UP000653156">
    <property type="component" value="Chromosome"/>
</dbReference>